<dbReference type="Gene3D" id="2.130.10.10">
    <property type="entry name" value="YVTN repeat-like/Quinoprotein amine dehydrogenase"/>
    <property type="match status" value="1"/>
</dbReference>
<feature type="domain" description="FACT complex subunit SPT16 middle" evidence="14">
    <location>
        <begin position="831"/>
        <end position="962"/>
    </location>
</feature>
<dbReference type="Gene3D" id="3.90.230.10">
    <property type="entry name" value="Creatinase/methionine aminopeptidase superfamily"/>
    <property type="match status" value="1"/>
</dbReference>
<evidence type="ECO:0000256" key="5">
    <source>
        <dbReference type="ARBA" id="ARBA00023015"/>
    </source>
</evidence>
<dbReference type="InterPro" id="IPR000994">
    <property type="entry name" value="Pept_M24"/>
</dbReference>
<keyword evidence="10" id="KW-0853">WD repeat</keyword>
<reference evidence="17" key="1">
    <citation type="submission" date="2024-02" db="UniProtKB">
        <authorList>
            <consortium name="WormBaseParasite"/>
        </authorList>
    </citation>
    <scope>IDENTIFICATION</scope>
</reference>
<dbReference type="InterPro" id="IPR036005">
    <property type="entry name" value="Creatinase/aminopeptidase-like"/>
</dbReference>
<dbReference type="AlphaFoldDB" id="A0AAF3EV61"/>
<comment type="function">
    <text evidence="11">Component of the FACT complex, a general chromatin factor that acts to reorganize nucleosomes. The FACT complex is involved in multiple processes that require DNA as a template such as mRNA elongation, DNA replication and DNA repair. During transcription elongation the FACT complex acts as a histone chaperone that both destabilizes and restores nucleosomal structure. It facilitates the passage of RNA polymerase II and transcription by promoting the dissociation of one histone H2A-H2B dimer from the nucleosome, then subsequently promotes the reestablishment of the nucleosome following the passage of RNA polymerase II.</text>
</comment>
<keyword evidence="5 11" id="KW-0805">Transcription regulation</keyword>
<comment type="subcellular location">
    <subcellularLocation>
        <location evidence="11">Nucleus</location>
    </subcellularLocation>
    <subcellularLocation>
        <location evidence="11">Chromosome</location>
    </subcellularLocation>
</comment>
<dbReference type="Pfam" id="PF00400">
    <property type="entry name" value="WD40"/>
    <property type="match status" value="1"/>
</dbReference>
<keyword evidence="8 11" id="KW-0234">DNA repair</keyword>
<evidence type="ECO:0000259" key="14">
    <source>
        <dbReference type="SMART" id="SM01286"/>
    </source>
</evidence>
<dbReference type="GO" id="GO:0006281">
    <property type="term" value="P:DNA repair"/>
    <property type="evidence" value="ECO:0007669"/>
    <property type="project" value="UniProtKB-UniRule"/>
</dbReference>
<keyword evidence="2 11" id="KW-0158">Chromosome</keyword>
<dbReference type="InterPro" id="IPR013953">
    <property type="entry name" value="FACT_SPT16_M"/>
</dbReference>
<dbReference type="Gene3D" id="2.30.29.210">
    <property type="entry name" value="FACT complex subunit Spt16p/Cdc68p"/>
    <property type="match status" value="1"/>
</dbReference>
<keyword evidence="4 11" id="KW-0227">DNA damage</keyword>
<evidence type="ECO:0000256" key="9">
    <source>
        <dbReference type="ARBA" id="ARBA00023242"/>
    </source>
</evidence>
<dbReference type="InterPro" id="IPR036322">
    <property type="entry name" value="WD40_repeat_dom_sf"/>
</dbReference>
<feature type="chain" id="PRO_5042029645" description="FACT complex subunit" evidence="13">
    <location>
        <begin position="19"/>
        <end position="1221"/>
    </location>
</feature>
<evidence type="ECO:0000256" key="11">
    <source>
        <dbReference type="RuleBase" id="RU367052"/>
    </source>
</evidence>
<dbReference type="Pfam" id="PF00557">
    <property type="entry name" value="Peptidase_M24"/>
    <property type="match status" value="1"/>
</dbReference>
<dbReference type="WBParaSite" id="MBELARI_LOCUS18089">
    <property type="protein sequence ID" value="MBELARI_LOCUS18089"/>
    <property type="gene ID" value="MBELARI_LOCUS18089"/>
</dbReference>
<evidence type="ECO:0000256" key="4">
    <source>
        <dbReference type="ARBA" id="ARBA00022763"/>
    </source>
</evidence>
<evidence type="ECO:0000313" key="16">
    <source>
        <dbReference type="Proteomes" id="UP000887575"/>
    </source>
</evidence>
<proteinExistence type="inferred from homology"/>
<dbReference type="SMART" id="SM01287">
    <property type="entry name" value="Rtt106"/>
    <property type="match status" value="1"/>
</dbReference>
<dbReference type="GO" id="GO:0006368">
    <property type="term" value="P:transcription elongation by RNA polymerase II"/>
    <property type="evidence" value="ECO:0007669"/>
    <property type="project" value="TreeGrafter"/>
</dbReference>
<sequence>MKIIVLVVLSLAVHQINAAAFCPSLPAEITWAPDGGAAHLDYYGTGKWCSNVNGSRYKCYNDGDSDECYLVRCDPLPAWVTSAPTGNADYDSRVDGCKSIEQCFFDGESNKCYSDVCPPLPANITWEPENTATFDYYEDGCRGTRLLCYNDGVSDACYLPDKGPCPPKPISINWEPESPAHFSEYSDTPCGRGTDCYNDGEVDQCYMAVGKCLPKPDSIFNEPTGPALVGRCPEGFECFHDGSSNQCYCYDTAGPNICLDAHNRALCDHKSNMCAKTCGFCVGPGPLHSTLGAHKGPIFALRWNPSGDFVLSAGVDKSTIVWDPIKSQNKQQFQFHSASTLDVDWISDDTFASCSTDQTINVCRVGFDRPIRTYTGHASGVNAERHDHVESIHVIDKQRYITEFVARRHDIEEKIRDFINKMETKFLDESIGRVMPKTETSKADTAVVPSDVAASVHDKSNANEEKDDDDEVPSCAETQSADSSHDPVPEVTPIHRNKSDKDKANFEKLVGHIKEAGNRPRAMCGTKCAESMLTTSMVIGKSATRKHRTRPIVQSGGQYSFKWSAKSTPKNMHFGVIMTTFGCRLESYCSNLSRTMLVDPSRELEGVYENVRLIQTAVIEALKPGRKLSEVYQIGIEACKRQDASLLDKLFSKEFGFSTGVEFRESRYTISPKCDEKVREGMVFIVQISVGDLKNPGVKDEQAKKVAISIGDTILVSSNGPVNLTEKARSKLKSMVIPIKEDDEEADEPIMPENLDCGKRSVVLAEHTRNQQTNEDCRKEKQKELLEILNKNAQKRLAQEFEQPEVKKAKNVSYKNYEKFPQDEEIDTLMIHIDHHHDSVILPLYGVPVPFHISMIKNCSTWIENDTMYLRINFAHPGGNVGKTSAPSDNLYNAFLLINEMRKKFKTKEAEEREKEGAVKQDKLIIAANQVNPKLKDLCVRPNIIAKRDSGTLEAHTNGFRYTALRGDEIDVLYNNIRHAFFQPCDNEMIILLHFHLKNPVLWGKKIYGDIQFFTEVEEITTNLGKYPHIQDRDAVASEQMKREMLNQTFQAFCDEVLKPTSSCLVNLTESPVFVVRLDDVERVHFERVSIQLKNFDLVFIFKDYHRKTQMIQQIPKASLDIVKEWLNSCDLKYTEGIQSLNWPKIMKTIVDDPVEFFETGGWSFLDPFSDEEDESDESDFLSWDEAAEDEWDILKDKTKWKKFATVDKAKMRRREGEGRL</sequence>
<comment type="similarity">
    <text evidence="1 11">Belongs to the peptidase M24 family. SPT16 subfamily.</text>
</comment>
<feature type="signal peptide" evidence="13">
    <location>
        <begin position="1"/>
        <end position="18"/>
    </location>
</feature>
<keyword evidence="6" id="KW-0175">Coiled coil</keyword>
<name>A0AAF3EV61_9BILA</name>
<dbReference type="Gene3D" id="2.30.29.150">
    <property type="match status" value="1"/>
</dbReference>
<dbReference type="SUPFAM" id="SSF55920">
    <property type="entry name" value="Creatinase/aminopeptidase"/>
    <property type="match status" value="1"/>
</dbReference>
<dbReference type="GO" id="GO:0006260">
    <property type="term" value="P:DNA replication"/>
    <property type="evidence" value="ECO:0007669"/>
    <property type="project" value="UniProtKB-KW"/>
</dbReference>
<protein>
    <recommendedName>
        <fullName evidence="11">FACT complex subunit</fullName>
    </recommendedName>
</protein>
<dbReference type="Proteomes" id="UP000887575">
    <property type="component" value="Unassembled WGS sequence"/>
</dbReference>
<comment type="subunit">
    <text evidence="11">Component of the FACT complex.</text>
</comment>
<dbReference type="InterPro" id="IPR040258">
    <property type="entry name" value="Spt16"/>
</dbReference>
<dbReference type="PANTHER" id="PTHR13980:SF15">
    <property type="entry name" value="FACT COMPLEX SUBUNIT SPT16"/>
    <property type="match status" value="1"/>
</dbReference>
<keyword evidence="13" id="KW-0732">Signal</keyword>
<feature type="region of interest" description="Disordered" evidence="12">
    <location>
        <begin position="438"/>
        <end position="504"/>
    </location>
</feature>
<dbReference type="InterPro" id="IPR015943">
    <property type="entry name" value="WD40/YVTN_repeat-like_dom_sf"/>
</dbReference>
<dbReference type="SMART" id="SM00320">
    <property type="entry name" value="WD40"/>
    <property type="match status" value="2"/>
</dbReference>
<dbReference type="SMART" id="SM01286">
    <property type="entry name" value="SPT16"/>
    <property type="match status" value="1"/>
</dbReference>
<evidence type="ECO:0000256" key="6">
    <source>
        <dbReference type="ARBA" id="ARBA00023054"/>
    </source>
</evidence>
<dbReference type="InterPro" id="IPR001680">
    <property type="entry name" value="WD40_rpt"/>
</dbReference>
<dbReference type="Pfam" id="PF24824">
    <property type="entry name" value="PH_SPT16"/>
    <property type="match status" value="1"/>
</dbReference>
<dbReference type="Pfam" id="PF08644">
    <property type="entry name" value="SPT16"/>
    <property type="match status" value="1"/>
</dbReference>
<evidence type="ECO:0000256" key="8">
    <source>
        <dbReference type="ARBA" id="ARBA00023204"/>
    </source>
</evidence>
<evidence type="ECO:0000256" key="3">
    <source>
        <dbReference type="ARBA" id="ARBA00022705"/>
    </source>
</evidence>
<dbReference type="Pfam" id="PF08512">
    <property type="entry name" value="Rttp106-like_middle"/>
    <property type="match status" value="1"/>
</dbReference>
<keyword evidence="16" id="KW-1185">Reference proteome</keyword>
<evidence type="ECO:0000259" key="15">
    <source>
        <dbReference type="SMART" id="SM01287"/>
    </source>
</evidence>
<evidence type="ECO:0000256" key="2">
    <source>
        <dbReference type="ARBA" id="ARBA00022454"/>
    </source>
</evidence>
<dbReference type="FunFam" id="2.30.29.30:FF:000017">
    <property type="entry name" value="FACT complex subunit SPT16"/>
    <property type="match status" value="1"/>
</dbReference>
<feature type="domain" description="Histone chaperone RTT106/FACT complex subunit SPT16-like middle" evidence="15">
    <location>
        <begin position="1049"/>
        <end position="1137"/>
    </location>
</feature>
<evidence type="ECO:0000256" key="7">
    <source>
        <dbReference type="ARBA" id="ARBA00023163"/>
    </source>
</evidence>
<dbReference type="PROSITE" id="PS50082">
    <property type="entry name" value="WD_REPEATS_2"/>
    <property type="match status" value="1"/>
</dbReference>
<dbReference type="SUPFAM" id="SSF50978">
    <property type="entry name" value="WD40 repeat-like"/>
    <property type="match status" value="1"/>
</dbReference>
<dbReference type="PROSITE" id="PS50294">
    <property type="entry name" value="WD_REPEATS_REGION"/>
    <property type="match status" value="1"/>
</dbReference>
<keyword evidence="7 11" id="KW-0804">Transcription</keyword>
<evidence type="ECO:0000256" key="1">
    <source>
        <dbReference type="ARBA" id="ARBA00010779"/>
    </source>
</evidence>
<dbReference type="InterPro" id="IPR056595">
    <property type="entry name" value="Fact-SPT16_PH"/>
</dbReference>
<accession>A0AAF3EV61</accession>
<keyword evidence="9 11" id="KW-0539">Nucleus</keyword>
<keyword evidence="3 11" id="KW-0235">DNA replication</keyword>
<evidence type="ECO:0000256" key="13">
    <source>
        <dbReference type="SAM" id="SignalP"/>
    </source>
</evidence>
<organism evidence="16 17">
    <name type="scientific">Mesorhabditis belari</name>
    <dbReference type="NCBI Taxonomy" id="2138241"/>
    <lineage>
        <taxon>Eukaryota</taxon>
        <taxon>Metazoa</taxon>
        <taxon>Ecdysozoa</taxon>
        <taxon>Nematoda</taxon>
        <taxon>Chromadorea</taxon>
        <taxon>Rhabditida</taxon>
        <taxon>Rhabditina</taxon>
        <taxon>Rhabditomorpha</taxon>
        <taxon>Rhabditoidea</taxon>
        <taxon>Rhabditidae</taxon>
        <taxon>Mesorhabditinae</taxon>
        <taxon>Mesorhabditis</taxon>
    </lineage>
</organism>
<evidence type="ECO:0000256" key="10">
    <source>
        <dbReference type="PROSITE-ProRule" id="PRU00221"/>
    </source>
</evidence>
<dbReference type="GO" id="GO:0035101">
    <property type="term" value="C:FACT complex"/>
    <property type="evidence" value="ECO:0007669"/>
    <property type="project" value="UniProtKB-UniRule"/>
</dbReference>
<dbReference type="InterPro" id="IPR013719">
    <property type="entry name" value="RTT106/SPT16-like_middle_dom"/>
</dbReference>
<evidence type="ECO:0000256" key="12">
    <source>
        <dbReference type="SAM" id="MobiDB-lite"/>
    </source>
</evidence>
<feature type="repeat" description="WD" evidence="10">
    <location>
        <begin position="291"/>
        <end position="323"/>
    </location>
</feature>
<dbReference type="GO" id="GO:0031491">
    <property type="term" value="F:nucleosome binding"/>
    <property type="evidence" value="ECO:0007669"/>
    <property type="project" value="TreeGrafter"/>
</dbReference>
<dbReference type="PANTHER" id="PTHR13980">
    <property type="entry name" value="CDC68 RELATED"/>
    <property type="match status" value="1"/>
</dbReference>
<evidence type="ECO:0000313" key="17">
    <source>
        <dbReference type="WBParaSite" id="MBELARI_LOCUS18089"/>
    </source>
</evidence>